<dbReference type="InterPro" id="IPR012562">
    <property type="entry name" value="GUCT"/>
</dbReference>
<dbReference type="InterPro" id="IPR059027">
    <property type="entry name" value="DD_DDX21-DDX50"/>
</dbReference>
<dbReference type="InterPro" id="IPR044742">
    <property type="entry name" value="DEAD/DEAH_RhlB"/>
</dbReference>
<feature type="compositionally biased region" description="Gly residues" evidence="8">
    <location>
        <begin position="671"/>
        <end position="722"/>
    </location>
</feature>
<dbReference type="CDD" id="cd18787">
    <property type="entry name" value="SF2_C_DEAD"/>
    <property type="match status" value="1"/>
</dbReference>
<evidence type="ECO:0000313" key="12">
    <source>
        <dbReference type="Proteomes" id="UP001244341"/>
    </source>
</evidence>
<dbReference type="SUPFAM" id="SSF54928">
    <property type="entry name" value="RNA-binding domain, RBD"/>
    <property type="match status" value="1"/>
</dbReference>
<dbReference type="InterPro" id="IPR050547">
    <property type="entry name" value="DEAD_box_RNA_helicases"/>
</dbReference>
<dbReference type="Gene3D" id="3.40.50.300">
    <property type="entry name" value="P-loop containing nucleotide triphosphate hydrolases"/>
    <property type="match status" value="2"/>
</dbReference>
<keyword evidence="4" id="KW-0378">Hydrolase</keyword>
<evidence type="ECO:0000259" key="10">
    <source>
        <dbReference type="PROSITE" id="PS51194"/>
    </source>
</evidence>
<evidence type="ECO:0000256" key="2">
    <source>
        <dbReference type="ARBA" id="ARBA00012552"/>
    </source>
</evidence>
<evidence type="ECO:0000256" key="8">
    <source>
        <dbReference type="SAM" id="MobiDB-lite"/>
    </source>
</evidence>
<dbReference type="InterPro" id="IPR035979">
    <property type="entry name" value="RBD_domain_sf"/>
</dbReference>
<dbReference type="PANTHER" id="PTHR47963:SF8">
    <property type="entry name" value="ATP-DEPENDENT RNA HELICASE DEAD"/>
    <property type="match status" value="1"/>
</dbReference>
<feature type="domain" description="Helicase ATP-binding" evidence="9">
    <location>
        <begin position="118"/>
        <end position="316"/>
    </location>
</feature>
<keyword evidence="5" id="KW-0347">Helicase</keyword>
<dbReference type="InterPro" id="IPR001650">
    <property type="entry name" value="Helicase_C-like"/>
</dbReference>
<evidence type="ECO:0000256" key="4">
    <source>
        <dbReference type="ARBA" id="ARBA00022801"/>
    </source>
</evidence>
<keyword evidence="6" id="KW-0067">ATP-binding</keyword>
<dbReference type="Pfam" id="PF00270">
    <property type="entry name" value="DEAD"/>
    <property type="match status" value="1"/>
</dbReference>
<keyword evidence="7" id="KW-0694">RNA-binding</keyword>
<dbReference type="Proteomes" id="UP001244341">
    <property type="component" value="Chromosome 3b"/>
</dbReference>
<evidence type="ECO:0000256" key="7">
    <source>
        <dbReference type="ARBA" id="ARBA00022884"/>
    </source>
</evidence>
<reference evidence="11 12" key="1">
    <citation type="submission" date="2023-05" db="EMBL/GenBank/DDBJ databases">
        <title>A 100% complete, gapless, phased diploid assembly of the Scenedesmus obliquus UTEX 3031 genome.</title>
        <authorList>
            <person name="Biondi T.C."/>
            <person name="Hanschen E.R."/>
            <person name="Kwon T."/>
            <person name="Eng W."/>
            <person name="Kruse C.P.S."/>
            <person name="Koehler S.I."/>
            <person name="Kunde Y."/>
            <person name="Gleasner C.D."/>
            <person name="You Mak K.T."/>
            <person name="Polle J."/>
            <person name="Hovde B.T."/>
            <person name="Starkenburg S.R."/>
        </authorList>
    </citation>
    <scope>NUCLEOTIDE SEQUENCE [LARGE SCALE GENOMIC DNA]</scope>
    <source>
        <strain evidence="11 12">DOE0152z</strain>
    </source>
</reference>
<dbReference type="Pfam" id="PF00271">
    <property type="entry name" value="Helicase_C"/>
    <property type="match status" value="1"/>
</dbReference>
<evidence type="ECO:0000256" key="1">
    <source>
        <dbReference type="ARBA" id="ARBA00006517"/>
    </source>
</evidence>
<comment type="similarity">
    <text evidence="1">Belongs to the DEAD box helicase family. DDX21/DDX50 subfamily.</text>
</comment>
<dbReference type="Pfam" id="PF26142">
    <property type="entry name" value="DD_DDX21-DDX50"/>
    <property type="match status" value="1"/>
</dbReference>
<dbReference type="InterPro" id="IPR011545">
    <property type="entry name" value="DEAD/DEAH_box_helicase_dom"/>
</dbReference>
<dbReference type="SMART" id="SM00487">
    <property type="entry name" value="DEXDc"/>
    <property type="match status" value="1"/>
</dbReference>
<evidence type="ECO:0000256" key="5">
    <source>
        <dbReference type="ARBA" id="ARBA00022806"/>
    </source>
</evidence>
<dbReference type="CDD" id="cd00268">
    <property type="entry name" value="DEADc"/>
    <property type="match status" value="1"/>
</dbReference>
<dbReference type="CDD" id="cd12937">
    <property type="entry name" value="GUCT_RH7_like"/>
    <property type="match status" value="1"/>
</dbReference>
<feature type="compositionally biased region" description="Basic residues" evidence="8">
    <location>
        <begin position="45"/>
        <end position="57"/>
    </location>
</feature>
<feature type="domain" description="Helicase C-terminal" evidence="10">
    <location>
        <begin position="346"/>
        <end position="491"/>
    </location>
</feature>
<proteinExistence type="inferred from homology"/>
<dbReference type="InterPro" id="IPR014001">
    <property type="entry name" value="Helicase_ATP-bd"/>
</dbReference>
<evidence type="ECO:0000256" key="3">
    <source>
        <dbReference type="ARBA" id="ARBA00022741"/>
    </source>
</evidence>
<feature type="compositionally biased region" description="Low complexity" evidence="8">
    <location>
        <begin position="58"/>
        <end position="85"/>
    </location>
</feature>
<dbReference type="EMBL" id="CP126210">
    <property type="protein sequence ID" value="WIA11486.1"/>
    <property type="molecule type" value="Genomic_DNA"/>
</dbReference>
<organism evidence="11 12">
    <name type="scientific">Tetradesmus obliquus</name>
    <name type="common">Green alga</name>
    <name type="synonym">Acutodesmus obliquus</name>
    <dbReference type="NCBI Taxonomy" id="3088"/>
    <lineage>
        <taxon>Eukaryota</taxon>
        <taxon>Viridiplantae</taxon>
        <taxon>Chlorophyta</taxon>
        <taxon>core chlorophytes</taxon>
        <taxon>Chlorophyceae</taxon>
        <taxon>CS clade</taxon>
        <taxon>Sphaeropleales</taxon>
        <taxon>Scenedesmaceae</taxon>
        <taxon>Tetradesmus</taxon>
    </lineage>
</organism>
<dbReference type="SUPFAM" id="SSF52540">
    <property type="entry name" value="P-loop containing nucleoside triphosphate hydrolases"/>
    <property type="match status" value="1"/>
</dbReference>
<dbReference type="InterPro" id="IPR027417">
    <property type="entry name" value="P-loop_NTPase"/>
</dbReference>
<feature type="region of interest" description="Disordered" evidence="8">
    <location>
        <begin position="671"/>
        <end position="729"/>
    </location>
</feature>
<protein>
    <recommendedName>
        <fullName evidence="2">RNA helicase</fullName>
        <ecNumber evidence="2">3.6.4.13</ecNumber>
    </recommendedName>
</protein>
<gene>
    <name evidence="11" type="ORF">OEZ85_011599</name>
</gene>
<dbReference type="PANTHER" id="PTHR47963">
    <property type="entry name" value="DEAD-BOX ATP-DEPENDENT RNA HELICASE 47, MITOCHONDRIAL"/>
    <property type="match status" value="1"/>
</dbReference>
<dbReference type="EC" id="3.6.4.13" evidence="2"/>
<evidence type="ECO:0000313" key="11">
    <source>
        <dbReference type="EMBL" id="WIA11486.1"/>
    </source>
</evidence>
<dbReference type="PROSITE" id="PS51194">
    <property type="entry name" value="HELICASE_CTER"/>
    <property type="match status" value="1"/>
</dbReference>
<feature type="region of interest" description="Disordered" evidence="8">
    <location>
        <begin position="1"/>
        <end position="85"/>
    </location>
</feature>
<keyword evidence="3" id="KW-0547">Nucleotide-binding</keyword>
<sequence length="729" mass="76777">MSDKKKEKKQKLEDVQAEEKPKKRRKSDAQAAAEDAGGDSSPAPKKAKKEKKEKKQKPPAVEVSAAAASEEPENAEAAAPASPSNPNALENFALSENIKSLLRSKGIEALFAIQAACFDVVLDGKDVVGRARTGCGKTLAFVLPIVQVLSESAAGNSGGRRPFGRAPAVIVLAPTRELAKQVHADFEYVGQASGLNTVCLYGGTPYAPQEGILKRGVDVVVGTPGRVKDHIERGTLKLHQLRFRVLDECDEMLNMGFVDDVEKILNAGMADAKDGSGAQPGLNASGGKLQTLLFSATMPSWVKDITRRFLSAGHKLVDLVGDDKLKAASTVRHLMLPAHWTQRVSLVTDLVACYGLGGRSIVFTETKSDANDLAGSLSEVVGARALHGDIAQGQREATLAGFRGGKFSVLVATDVAARGLDISGVELVIQVEPPKDPETYIHRSGRTGRAGHTGVCITLVGRKHEERIPYIEKKAGFKFERVGAPQPAEMAGIAAERALEMLRDVDKATVPWFKATAEAWLAEVGDPTEALALALAKITGNTGMKARSLLTAHDDVTTLHFKAEWEVQKPGYVFSFLRRRLPEPLVEEVRRMTLTKDGMGAVFDVPSQHVSEFIKKCAGKGEDDGEDEGRPAGQNPPTLTVPTSLPELKDREQFGTQGGFGGGYGGYGGGGYGGGGGGFGGRGGNRGGFGGRGGGGDFSAGRSPGGFGGRGGRGGRGGGGGRGRGRGRS</sequence>
<dbReference type="PROSITE" id="PS51192">
    <property type="entry name" value="HELICASE_ATP_BIND_1"/>
    <property type="match status" value="1"/>
</dbReference>
<keyword evidence="12" id="KW-1185">Reference proteome</keyword>
<evidence type="ECO:0000259" key="9">
    <source>
        <dbReference type="PROSITE" id="PS51192"/>
    </source>
</evidence>
<name>A0ABY8TQV4_TETOB</name>
<dbReference type="Pfam" id="PF08152">
    <property type="entry name" value="GUCT"/>
    <property type="match status" value="1"/>
</dbReference>
<feature type="compositionally biased region" description="Basic and acidic residues" evidence="8">
    <location>
        <begin position="1"/>
        <end position="21"/>
    </location>
</feature>
<dbReference type="SMART" id="SM00490">
    <property type="entry name" value="HELICc"/>
    <property type="match status" value="1"/>
</dbReference>
<dbReference type="Gene3D" id="3.30.70.2280">
    <property type="match status" value="1"/>
</dbReference>
<accession>A0ABY8TQV4</accession>
<evidence type="ECO:0000256" key="6">
    <source>
        <dbReference type="ARBA" id="ARBA00022840"/>
    </source>
</evidence>
<feature type="compositionally biased region" description="Low complexity" evidence="8">
    <location>
        <begin position="29"/>
        <end position="44"/>
    </location>
</feature>
<feature type="region of interest" description="Disordered" evidence="8">
    <location>
        <begin position="619"/>
        <end position="647"/>
    </location>
</feature>